<gene>
    <name evidence="1" type="ORF">DFO70_1523</name>
</gene>
<dbReference type="EMBL" id="QNSF01000052">
    <property type="protein sequence ID" value="RBP84856.1"/>
    <property type="molecule type" value="Genomic_DNA"/>
</dbReference>
<evidence type="ECO:0000313" key="2">
    <source>
        <dbReference type="Proteomes" id="UP000252731"/>
    </source>
</evidence>
<keyword evidence="2" id="KW-1185">Reference proteome</keyword>
<organism evidence="1 2">
    <name type="scientific">Cytobacillus firmus</name>
    <name type="common">Bacillus firmus</name>
    <dbReference type="NCBI Taxonomy" id="1399"/>
    <lineage>
        <taxon>Bacteria</taxon>
        <taxon>Bacillati</taxon>
        <taxon>Bacillota</taxon>
        <taxon>Bacilli</taxon>
        <taxon>Bacillales</taxon>
        <taxon>Bacillaceae</taxon>
        <taxon>Cytobacillus</taxon>
    </lineage>
</organism>
<evidence type="ECO:0000313" key="1">
    <source>
        <dbReference type="EMBL" id="RBP84856.1"/>
    </source>
</evidence>
<accession>A0A366JCZ3</accession>
<name>A0A366JCZ3_CYTFI</name>
<protein>
    <submittedName>
        <fullName evidence="1">Uncharacterized protein</fullName>
    </submittedName>
</protein>
<dbReference type="Proteomes" id="UP000252731">
    <property type="component" value="Unassembled WGS sequence"/>
</dbReference>
<reference evidence="1 2" key="1">
    <citation type="submission" date="2018-06" db="EMBL/GenBank/DDBJ databases">
        <title>Freshwater and sediment microbial communities from various areas in North America, analyzing microbe dynamics in response to fracking.</title>
        <authorList>
            <person name="Lamendella R."/>
        </authorList>
    </citation>
    <scope>NUCLEOTIDE SEQUENCE [LARGE SCALE GENOMIC DNA]</scope>
    <source>
        <strain evidence="1 2">14_TX</strain>
    </source>
</reference>
<comment type="caution">
    <text evidence="1">The sequence shown here is derived from an EMBL/GenBank/DDBJ whole genome shotgun (WGS) entry which is preliminary data.</text>
</comment>
<sequence>MIIVTVLGVFGQALDYFMDEQMANTYPTVYYLLYYSQNKYLVLNYEVITKSLKKG</sequence>
<proteinExistence type="predicted"/>
<dbReference type="AlphaFoldDB" id="A0A366JCZ3"/>